<dbReference type="Proteomes" id="UP000663838">
    <property type="component" value="Unassembled WGS sequence"/>
</dbReference>
<proteinExistence type="predicted"/>
<dbReference type="AlphaFoldDB" id="A0A818MCD2"/>
<sequence>MATNNNTDQDRLPTLQEQYFNYIDSISSKPIKFNKFQPLKPYRICPIHRFTSIEHLMFILEHIHKTKAYSIHTERVSQDGPVVLIKIELKQIEELENFVLLFEMLHLPSQHEQSFSTIRILLNAIFLPQNKIFVWNHNTTNDLYALLHQQYLSSITFNTINIIEVQQSFKQWHDRRLKQTDQQWTIESAINYLFMESIQTFNQATICPLYQMNYSVCYCLALSKLSMIIELDWTLEQVEQYKKFPRDIIIIS</sequence>
<organism evidence="1 3">
    <name type="scientific">Rotaria socialis</name>
    <dbReference type="NCBI Taxonomy" id="392032"/>
    <lineage>
        <taxon>Eukaryota</taxon>
        <taxon>Metazoa</taxon>
        <taxon>Spiralia</taxon>
        <taxon>Gnathifera</taxon>
        <taxon>Rotifera</taxon>
        <taxon>Eurotatoria</taxon>
        <taxon>Bdelloidea</taxon>
        <taxon>Philodinida</taxon>
        <taxon>Philodinidae</taxon>
        <taxon>Rotaria</taxon>
    </lineage>
</organism>
<protein>
    <submittedName>
        <fullName evidence="1">Uncharacterized protein</fullName>
    </submittedName>
</protein>
<dbReference type="EMBL" id="CAJNYV010003569">
    <property type="protein sequence ID" value="CAF3589165.1"/>
    <property type="molecule type" value="Genomic_DNA"/>
</dbReference>
<dbReference type="EMBL" id="CAJOBS010002529">
    <property type="protein sequence ID" value="CAF4821066.1"/>
    <property type="molecule type" value="Genomic_DNA"/>
</dbReference>
<evidence type="ECO:0000313" key="2">
    <source>
        <dbReference type="EMBL" id="CAF4821066.1"/>
    </source>
</evidence>
<accession>A0A818MCD2</accession>
<comment type="caution">
    <text evidence="1">The sequence shown here is derived from an EMBL/GenBank/DDBJ whole genome shotgun (WGS) entry which is preliminary data.</text>
</comment>
<name>A0A818MCD2_9BILA</name>
<gene>
    <name evidence="1" type="ORF">KIK155_LOCUS20352</name>
    <name evidence="2" type="ORF">TOA249_LOCUS24587</name>
</gene>
<dbReference type="Proteomes" id="UP000663865">
    <property type="component" value="Unassembled WGS sequence"/>
</dbReference>
<evidence type="ECO:0000313" key="1">
    <source>
        <dbReference type="EMBL" id="CAF3589165.1"/>
    </source>
</evidence>
<evidence type="ECO:0000313" key="3">
    <source>
        <dbReference type="Proteomes" id="UP000663865"/>
    </source>
</evidence>
<reference evidence="1" key="1">
    <citation type="submission" date="2021-02" db="EMBL/GenBank/DDBJ databases">
        <authorList>
            <person name="Nowell W R."/>
        </authorList>
    </citation>
    <scope>NUCLEOTIDE SEQUENCE</scope>
</reference>